<dbReference type="PROSITE" id="PS50198">
    <property type="entry name" value="PPIC_PPIASE_2"/>
    <property type="match status" value="1"/>
</dbReference>
<evidence type="ECO:0000256" key="10">
    <source>
        <dbReference type="PROSITE-ProRule" id="PRU00278"/>
    </source>
</evidence>
<reference evidence="14 15" key="1">
    <citation type="submission" date="2015-01" db="EMBL/GenBank/DDBJ databases">
        <title>Genome Sequencing of Rickettsiales.</title>
        <authorList>
            <person name="Daugherty S.C."/>
            <person name="Su Q."/>
            <person name="Abolude K."/>
            <person name="Beier-Sexton M."/>
            <person name="Carlyon J.A."/>
            <person name="Carter R."/>
            <person name="Day N.P."/>
            <person name="Dumler S.J."/>
            <person name="Dyachenko V."/>
            <person name="Godinez A."/>
            <person name="Kurtti T.J."/>
            <person name="Lichay M."/>
            <person name="Mullins K.E."/>
            <person name="Ott S."/>
            <person name="Pappas-Brown V."/>
            <person name="Paris D.H."/>
            <person name="Patel P."/>
            <person name="Richards A.L."/>
            <person name="Sadzewicz L."/>
            <person name="Sears K."/>
            <person name="Seidman D."/>
            <person name="Sengamalay N."/>
            <person name="Stenos J."/>
            <person name="Tallon L.J."/>
            <person name="Vincent G."/>
            <person name="Fraser C.M."/>
            <person name="Munderloh U."/>
            <person name="Dunning-Hotopp J.C."/>
        </authorList>
    </citation>
    <scope>NUCLEOTIDE SEQUENCE [LARGE SCALE GENOMIC DNA]</scope>
    <source>
        <strain evidence="14 15">TA716</strain>
    </source>
</reference>
<evidence type="ECO:0000256" key="1">
    <source>
        <dbReference type="ARBA" id="ARBA00000971"/>
    </source>
</evidence>
<feature type="signal peptide" evidence="12">
    <location>
        <begin position="1"/>
        <end position="23"/>
    </location>
</feature>
<organism evidence="14 15">
    <name type="scientific">Orientia tsutsugamushi str. TA716</name>
    <dbReference type="NCBI Taxonomy" id="1359175"/>
    <lineage>
        <taxon>Bacteria</taxon>
        <taxon>Pseudomonadati</taxon>
        <taxon>Pseudomonadota</taxon>
        <taxon>Alphaproteobacteria</taxon>
        <taxon>Rickettsiales</taxon>
        <taxon>Rickettsiaceae</taxon>
        <taxon>Rickettsieae</taxon>
        <taxon>Orientia</taxon>
    </lineage>
</organism>
<comment type="similarity">
    <text evidence="2">Belongs to the PpiC/parvulin rotamase family.</text>
</comment>
<dbReference type="PANTHER" id="PTHR47245">
    <property type="entry name" value="PEPTIDYLPROLYL ISOMERASE"/>
    <property type="match status" value="1"/>
</dbReference>
<evidence type="ECO:0000313" key="14">
    <source>
        <dbReference type="EMBL" id="KJV77543.1"/>
    </source>
</evidence>
<dbReference type="PROSITE" id="PS51257">
    <property type="entry name" value="PROKAR_LIPOPROTEIN"/>
    <property type="match status" value="1"/>
</dbReference>
<dbReference type="InterPro" id="IPR050245">
    <property type="entry name" value="PrsA_foldase"/>
</dbReference>
<dbReference type="Proteomes" id="UP000033671">
    <property type="component" value="Unassembled WGS sequence"/>
</dbReference>
<dbReference type="Pfam" id="PF00639">
    <property type="entry name" value="Rotamase"/>
    <property type="match status" value="1"/>
</dbReference>
<evidence type="ECO:0000256" key="4">
    <source>
        <dbReference type="ARBA" id="ARBA00018370"/>
    </source>
</evidence>
<gene>
    <name evidence="14" type="ORF">OTSTA716_0169</name>
</gene>
<dbReference type="AlphaFoldDB" id="A0A0F3PB68"/>
<dbReference type="SUPFAM" id="SSF54534">
    <property type="entry name" value="FKBP-like"/>
    <property type="match status" value="1"/>
</dbReference>
<feature type="chain" id="PRO_5007767606" description="Parvulin-like PPIase" evidence="12">
    <location>
        <begin position="24"/>
        <end position="343"/>
    </location>
</feature>
<dbReference type="InterPro" id="IPR046357">
    <property type="entry name" value="PPIase_dom_sf"/>
</dbReference>
<evidence type="ECO:0000256" key="9">
    <source>
        <dbReference type="ARBA" id="ARBA00031484"/>
    </source>
</evidence>
<keyword evidence="5 12" id="KW-0732">Signal</keyword>
<evidence type="ECO:0000256" key="5">
    <source>
        <dbReference type="ARBA" id="ARBA00022729"/>
    </source>
</evidence>
<dbReference type="RefSeq" id="WP_045916547.1">
    <property type="nucleotide sequence ID" value="NZ_LAOA01000003.1"/>
</dbReference>
<evidence type="ECO:0000256" key="3">
    <source>
        <dbReference type="ARBA" id="ARBA00013194"/>
    </source>
</evidence>
<dbReference type="EMBL" id="LAOA01000003">
    <property type="protein sequence ID" value="KJV77543.1"/>
    <property type="molecule type" value="Genomic_DNA"/>
</dbReference>
<dbReference type="InterPro" id="IPR000297">
    <property type="entry name" value="PPIase_PpiC"/>
</dbReference>
<comment type="caution">
    <text evidence="14">The sequence shown here is derived from an EMBL/GenBank/DDBJ whole genome shotgun (WGS) entry which is preliminary data.</text>
</comment>
<evidence type="ECO:0000259" key="13">
    <source>
        <dbReference type="PROSITE" id="PS50198"/>
    </source>
</evidence>
<evidence type="ECO:0000256" key="11">
    <source>
        <dbReference type="SAM" id="MobiDB-lite"/>
    </source>
</evidence>
<feature type="region of interest" description="Disordered" evidence="11">
    <location>
        <begin position="287"/>
        <end position="327"/>
    </location>
</feature>
<accession>A0A0F3PB68</accession>
<feature type="domain" description="PpiC" evidence="13">
    <location>
        <begin position="154"/>
        <end position="242"/>
    </location>
</feature>
<dbReference type="PATRIC" id="fig|1359175.3.peg.1797"/>
<sequence length="343" mass="38688">MIKNLVTKISIATTLLFAISCQAQNNDQSKISVVNGNNKMNALNGNENNVVKNKVVVIYNNKEVTASDVAAYINQDINSFYSYSLQQQQDLIEAYVTDKLLEEQVKKLNVENDLTFQEALKVLKRSLAVQVLLKKNVPALKEDEYPFYQKQFASEKIKISHILLSSQEKAKEVKDKLSKGESFEKLAKEESLDKETKENGGLVEHWFFQGDLPDPIFAMQEGGVSEPMQLSKTAWQLIKLNSKVPHIPSKEEINEYTFNIRVKKYAKDLYDAANVKIMTDALNLPEKSQENKPIASTDNKQVVDSDVKNGSDLGKVASTTEHTDIKKKSDIKNLQAKSNLKKK</sequence>
<evidence type="ECO:0000256" key="7">
    <source>
        <dbReference type="ARBA" id="ARBA00023235"/>
    </source>
</evidence>
<evidence type="ECO:0000256" key="8">
    <source>
        <dbReference type="ARBA" id="ARBA00030642"/>
    </source>
</evidence>
<evidence type="ECO:0000256" key="12">
    <source>
        <dbReference type="SAM" id="SignalP"/>
    </source>
</evidence>
<evidence type="ECO:0000256" key="6">
    <source>
        <dbReference type="ARBA" id="ARBA00023110"/>
    </source>
</evidence>
<evidence type="ECO:0000256" key="2">
    <source>
        <dbReference type="ARBA" id="ARBA00007656"/>
    </source>
</evidence>
<evidence type="ECO:0000313" key="15">
    <source>
        <dbReference type="Proteomes" id="UP000033671"/>
    </source>
</evidence>
<protein>
    <recommendedName>
        <fullName evidence="4">Parvulin-like PPIase</fullName>
        <ecNumber evidence="3">5.2.1.8</ecNumber>
    </recommendedName>
    <alternativeName>
        <fullName evidence="8">Peptidyl-prolyl cis-trans isomerase plp</fullName>
    </alternativeName>
    <alternativeName>
        <fullName evidence="9">Rotamase plp</fullName>
    </alternativeName>
</protein>
<proteinExistence type="inferred from homology"/>
<dbReference type="Gene3D" id="3.10.50.40">
    <property type="match status" value="1"/>
</dbReference>
<dbReference type="InterPro" id="IPR027304">
    <property type="entry name" value="Trigger_fact/SurA_dom_sf"/>
</dbReference>
<comment type="catalytic activity">
    <reaction evidence="1">
        <text>[protein]-peptidylproline (omega=180) = [protein]-peptidylproline (omega=0)</text>
        <dbReference type="Rhea" id="RHEA:16237"/>
        <dbReference type="Rhea" id="RHEA-COMP:10747"/>
        <dbReference type="Rhea" id="RHEA-COMP:10748"/>
        <dbReference type="ChEBI" id="CHEBI:83833"/>
        <dbReference type="ChEBI" id="CHEBI:83834"/>
        <dbReference type="EC" id="5.2.1.8"/>
    </reaction>
</comment>
<name>A0A0F3PB68_ORITS</name>
<dbReference type="SUPFAM" id="SSF109998">
    <property type="entry name" value="Triger factor/SurA peptide-binding domain-like"/>
    <property type="match status" value="1"/>
</dbReference>
<dbReference type="PANTHER" id="PTHR47245:SF1">
    <property type="entry name" value="FOLDASE PROTEIN PRSA"/>
    <property type="match status" value="1"/>
</dbReference>
<dbReference type="EC" id="5.2.1.8" evidence="3"/>
<keyword evidence="7 10" id="KW-0413">Isomerase</keyword>
<keyword evidence="6 10" id="KW-0697">Rotamase</keyword>
<dbReference type="GO" id="GO:0003755">
    <property type="term" value="F:peptidyl-prolyl cis-trans isomerase activity"/>
    <property type="evidence" value="ECO:0007669"/>
    <property type="project" value="UniProtKB-KW"/>
</dbReference>